<evidence type="ECO:0000313" key="1">
    <source>
        <dbReference type="EMBL" id="MBX36694.1"/>
    </source>
</evidence>
<name>A0A2P2N2K1_RHIMU</name>
<sequence length="47" mass="5570">MKSSFLFDMYFKLPTSDAEHSSRTTGRFTPLQQKTQQKIRAKMERCL</sequence>
<dbReference type="EMBL" id="GGEC01056210">
    <property type="protein sequence ID" value="MBX36694.1"/>
    <property type="molecule type" value="Transcribed_RNA"/>
</dbReference>
<accession>A0A2P2N2K1</accession>
<protein>
    <submittedName>
        <fullName evidence="1">Uncharacterized protein</fullName>
    </submittedName>
</protein>
<reference evidence="1" key="1">
    <citation type="submission" date="2018-02" db="EMBL/GenBank/DDBJ databases">
        <title>Rhizophora mucronata_Transcriptome.</title>
        <authorList>
            <person name="Meera S.P."/>
            <person name="Sreeshan A."/>
            <person name="Augustine A."/>
        </authorList>
    </citation>
    <scope>NUCLEOTIDE SEQUENCE</scope>
    <source>
        <tissue evidence="1">Leaf</tissue>
    </source>
</reference>
<dbReference type="AlphaFoldDB" id="A0A2P2N2K1"/>
<organism evidence="1">
    <name type="scientific">Rhizophora mucronata</name>
    <name type="common">Asiatic mangrove</name>
    <dbReference type="NCBI Taxonomy" id="61149"/>
    <lineage>
        <taxon>Eukaryota</taxon>
        <taxon>Viridiplantae</taxon>
        <taxon>Streptophyta</taxon>
        <taxon>Embryophyta</taxon>
        <taxon>Tracheophyta</taxon>
        <taxon>Spermatophyta</taxon>
        <taxon>Magnoliopsida</taxon>
        <taxon>eudicotyledons</taxon>
        <taxon>Gunneridae</taxon>
        <taxon>Pentapetalae</taxon>
        <taxon>rosids</taxon>
        <taxon>fabids</taxon>
        <taxon>Malpighiales</taxon>
        <taxon>Rhizophoraceae</taxon>
        <taxon>Rhizophora</taxon>
    </lineage>
</organism>
<proteinExistence type="predicted"/>